<reference evidence="1" key="2">
    <citation type="journal article" date="2022" name="Elife">
        <title>Obligate sexual reproduction of a homothallic fungus closely related to the Cryptococcus pathogenic species complex.</title>
        <authorList>
            <person name="Passer A.R."/>
            <person name="Clancey S.A."/>
            <person name="Shea T."/>
            <person name="David-Palma M."/>
            <person name="Averette A.F."/>
            <person name="Boekhout T."/>
            <person name="Porcel B.M."/>
            <person name="Nowrousian M."/>
            <person name="Cuomo C.A."/>
            <person name="Sun S."/>
            <person name="Heitman J."/>
            <person name="Coelho M.A."/>
        </authorList>
    </citation>
    <scope>NUCLEOTIDE SEQUENCE</scope>
    <source>
        <strain evidence="1">CBS 7841</strain>
    </source>
</reference>
<dbReference type="EMBL" id="CP143790">
    <property type="protein sequence ID" value="WVN90197.1"/>
    <property type="molecule type" value="Genomic_DNA"/>
</dbReference>
<name>A0AAJ8M3Y5_9TREE</name>
<sequence length="78" mass="8763">MNYALLCSVLGYKLAAMATPVYHLQDPTILNEYAPIFKLSKGEQYFPSGVEYMLPHYSYMENFAGEVYPVTSVSSQAI</sequence>
<dbReference type="Proteomes" id="UP000094043">
    <property type="component" value="Chromosome 7"/>
</dbReference>
<protein>
    <submittedName>
        <fullName evidence="1">Uncharacterized protein</fullName>
    </submittedName>
</protein>
<gene>
    <name evidence="1" type="ORF">L203_105433</name>
</gene>
<dbReference type="AlphaFoldDB" id="A0AAJ8M3Y5"/>
<evidence type="ECO:0000313" key="2">
    <source>
        <dbReference type="Proteomes" id="UP000094043"/>
    </source>
</evidence>
<dbReference type="KEGG" id="cdep:91089642"/>
<accession>A0AAJ8M3Y5</accession>
<evidence type="ECO:0000313" key="1">
    <source>
        <dbReference type="EMBL" id="WVN90197.1"/>
    </source>
</evidence>
<dbReference type="RefSeq" id="XP_066070897.1">
    <property type="nucleotide sequence ID" value="XM_066214800.1"/>
</dbReference>
<dbReference type="GeneID" id="91089642"/>
<reference evidence="1" key="1">
    <citation type="submission" date="2016-06" db="EMBL/GenBank/DDBJ databases">
        <authorList>
            <person name="Cuomo C."/>
            <person name="Litvintseva A."/>
            <person name="Heitman J."/>
            <person name="Chen Y."/>
            <person name="Sun S."/>
            <person name="Springer D."/>
            <person name="Dromer F."/>
            <person name="Young S."/>
            <person name="Zeng Q."/>
            <person name="Chapman S."/>
            <person name="Gujja S."/>
            <person name="Saif S."/>
            <person name="Birren B."/>
        </authorList>
    </citation>
    <scope>NUCLEOTIDE SEQUENCE</scope>
    <source>
        <strain evidence="1">CBS 7841</strain>
    </source>
</reference>
<organism evidence="1 2">
    <name type="scientific">Cryptococcus depauperatus CBS 7841</name>
    <dbReference type="NCBI Taxonomy" id="1295531"/>
    <lineage>
        <taxon>Eukaryota</taxon>
        <taxon>Fungi</taxon>
        <taxon>Dikarya</taxon>
        <taxon>Basidiomycota</taxon>
        <taxon>Agaricomycotina</taxon>
        <taxon>Tremellomycetes</taxon>
        <taxon>Tremellales</taxon>
        <taxon>Cryptococcaceae</taxon>
        <taxon>Cryptococcus</taxon>
    </lineage>
</organism>
<reference evidence="1" key="3">
    <citation type="submission" date="2024-01" db="EMBL/GenBank/DDBJ databases">
        <authorList>
            <person name="Coelho M.A."/>
            <person name="David-Palma M."/>
            <person name="Shea T."/>
            <person name="Sun S."/>
            <person name="Cuomo C.A."/>
            <person name="Heitman J."/>
        </authorList>
    </citation>
    <scope>NUCLEOTIDE SEQUENCE</scope>
    <source>
        <strain evidence="1">CBS 7841</strain>
    </source>
</reference>
<keyword evidence="2" id="KW-1185">Reference proteome</keyword>
<proteinExistence type="predicted"/>